<dbReference type="EMBL" id="JAGKHQ010000014">
    <property type="protein sequence ID" value="KAG7498556.1"/>
    <property type="molecule type" value="Genomic_DNA"/>
</dbReference>
<name>A0AAV6R2L2_SOLSE</name>
<accession>A0AAV6R2L2</accession>
<dbReference type="AlphaFoldDB" id="A0AAV6R2L2"/>
<organism evidence="1 2">
    <name type="scientific">Solea senegalensis</name>
    <name type="common">Senegalese sole</name>
    <dbReference type="NCBI Taxonomy" id="28829"/>
    <lineage>
        <taxon>Eukaryota</taxon>
        <taxon>Metazoa</taxon>
        <taxon>Chordata</taxon>
        <taxon>Craniata</taxon>
        <taxon>Vertebrata</taxon>
        <taxon>Euteleostomi</taxon>
        <taxon>Actinopterygii</taxon>
        <taxon>Neopterygii</taxon>
        <taxon>Teleostei</taxon>
        <taxon>Neoteleostei</taxon>
        <taxon>Acanthomorphata</taxon>
        <taxon>Carangaria</taxon>
        <taxon>Pleuronectiformes</taxon>
        <taxon>Pleuronectoidei</taxon>
        <taxon>Soleidae</taxon>
        <taxon>Solea</taxon>
    </lineage>
</organism>
<reference evidence="1 2" key="1">
    <citation type="journal article" date="2021" name="Sci. Rep.">
        <title>Chromosome anchoring in Senegalese sole (Solea senegalensis) reveals sex-associated markers and genome rearrangements in flatfish.</title>
        <authorList>
            <person name="Guerrero-Cozar I."/>
            <person name="Gomez-Garrido J."/>
            <person name="Berbel C."/>
            <person name="Martinez-Blanch J.F."/>
            <person name="Alioto T."/>
            <person name="Claros M.G."/>
            <person name="Gagnaire P.A."/>
            <person name="Manchado M."/>
        </authorList>
    </citation>
    <scope>NUCLEOTIDE SEQUENCE [LARGE SCALE GENOMIC DNA]</scope>
    <source>
        <strain evidence="1">Sse05_10M</strain>
    </source>
</reference>
<keyword evidence="2" id="KW-1185">Reference proteome</keyword>
<evidence type="ECO:0000313" key="2">
    <source>
        <dbReference type="Proteomes" id="UP000693946"/>
    </source>
</evidence>
<protein>
    <submittedName>
        <fullName evidence="1">Uncharacterized protein</fullName>
    </submittedName>
</protein>
<evidence type="ECO:0000313" key="1">
    <source>
        <dbReference type="EMBL" id="KAG7498556.1"/>
    </source>
</evidence>
<comment type="caution">
    <text evidence="1">The sequence shown here is derived from an EMBL/GenBank/DDBJ whole genome shotgun (WGS) entry which is preliminary data.</text>
</comment>
<dbReference type="Proteomes" id="UP000693946">
    <property type="component" value="Linkage Group LG21"/>
</dbReference>
<sequence length="67" mass="7631">MALYKRRGVQVVTRRFFHTGTDAVCEELLRVKLETWARLPALLFALVGGRGRDEPRLPGDGDHTRQP</sequence>
<proteinExistence type="predicted"/>
<gene>
    <name evidence="1" type="ORF">JOB18_012752</name>
</gene>